<evidence type="ECO:0000313" key="2">
    <source>
        <dbReference type="Proteomes" id="UP000239800"/>
    </source>
</evidence>
<organism evidence="1 2">
    <name type="scientific">Aureitalea marina</name>
    <dbReference type="NCBI Taxonomy" id="930804"/>
    <lineage>
        <taxon>Bacteria</taxon>
        <taxon>Pseudomonadati</taxon>
        <taxon>Bacteroidota</taxon>
        <taxon>Flavobacteriia</taxon>
        <taxon>Flavobacteriales</taxon>
        <taxon>Flavobacteriaceae</taxon>
        <taxon>Aureitalea</taxon>
    </lineage>
</organism>
<comment type="caution">
    <text evidence="1">The sequence shown here is derived from an EMBL/GenBank/DDBJ whole genome shotgun (WGS) entry which is preliminary data.</text>
</comment>
<dbReference type="EMBL" id="MQUB01000001">
    <property type="protein sequence ID" value="PQB06020.1"/>
    <property type="molecule type" value="Genomic_DNA"/>
</dbReference>
<dbReference type="OrthoDB" id="1436588at2"/>
<dbReference type="AlphaFoldDB" id="A0A2S7KTT4"/>
<dbReference type="Proteomes" id="UP000239800">
    <property type="component" value="Unassembled WGS sequence"/>
</dbReference>
<evidence type="ECO:0000313" key="1">
    <source>
        <dbReference type="EMBL" id="PQB06020.1"/>
    </source>
</evidence>
<dbReference type="RefSeq" id="WP_104813962.1">
    <property type="nucleotide sequence ID" value="NZ_MQUB01000001.1"/>
</dbReference>
<sequence length="143" mass="16600">MLFNVSYNNPAVRKQIDSEIGKPYTLAERLRLKGIGSPRLVISEASIQIHNLLILDNNRNYANIELRPGGILVGFRSLLESYALVIPFHKLTVYKTDANVYTIHRDNYFVRIELRNRDKSIHRFMQKLTQLKTEAMGDRIEDL</sequence>
<accession>A0A2S7KTT4</accession>
<keyword evidence="2" id="KW-1185">Reference proteome</keyword>
<reference evidence="1 2" key="1">
    <citation type="submission" date="2016-11" db="EMBL/GenBank/DDBJ databases">
        <title>Trade-off between light-utilization and light-protection in marine flavobacteria.</title>
        <authorList>
            <person name="Kumagai Y."/>
        </authorList>
    </citation>
    <scope>NUCLEOTIDE SEQUENCE [LARGE SCALE GENOMIC DNA]</scope>
    <source>
        <strain evidence="1 2">NBRC 107741</strain>
    </source>
</reference>
<proteinExistence type="predicted"/>
<name>A0A2S7KTT4_9FLAO</name>
<protein>
    <submittedName>
        <fullName evidence="1">Uncharacterized protein</fullName>
    </submittedName>
</protein>
<gene>
    <name evidence="1" type="ORF">BST85_08405</name>
</gene>